<dbReference type="Gene3D" id="2.40.230.10">
    <property type="entry name" value="Phospholipase A1"/>
    <property type="match status" value="1"/>
</dbReference>
<evidence type="ECO:0000256" key="19">
    <source>
        <dbReference type="PIRSR" id="PIRSR603187-2"/>
    </source>
</evidence>
<evidence type="ECO:0000313" key="21">
    <source>
        <dbReference type="EMBL" id="RUO46771.1"/>
    </source>
</evidence>
<evidence type="ECO:0000256" key="1">
    <source>
        <dbReference type="ARBA" id="ARBA00000111"/>
    </source>
</evidence>
<comment type="catalytic activity">
    <reaction evidence="1 20">
        <text>a 1,2-diacyl-sn-glycero-3-phosphocholine + H2O = a 2-acyl-sn-glycero-3-phosphocholine + a fatty acid + H(+)</text>
        <dbReference type="Rhea" id="RHEA:18689"/>
        <dbReference type="ChEBI" id="CHEBI:15377"/>
        <dbReference type="ChEBI" id="CHEBI:15378"/>
        <dbReference type="ChEBI" id="CHEBI:28868"/>
        <dbReference type="ChEBI" id="CHEBI:57643"/>
        <dbReference type="ChEBI" id="CHEBI:57875"/>
        <dbReference type="EC" id="3.1.1.32"/>
    </reaction>
</comment>
<comment type="subcellular location">
    <subcellularLocation>
        <location evidence="20">Cell outer membrane</location>
        <topology evidence="20">Multi-pass membrane protein</topology>
    </subcellularLocation>
    <text evidence="20">One of the very few enzymes located there.</text>
</comment>
<feature type="binding site" description="in dimeric form" evidence="19">
    <location>
        <position position="172"/>
    </location>
    <ligand>
        <name>Ca(2+)</name>
        <dbReference type="ChEBI" id="CHEBI:29108"/>
        <label>2</label>
    </ligand>
</feature>
<sequence length="344" mass="39845">MINRFLVFSILNLTLFVIPICHGEQLNAYELCILERVKGSGSIDTAETIKKECRKHAENEKKQKLSSVDIPIKESGVLTQRLRKEQQTEFEPYVITPHRRNYIQPMLTTNDINHEQYAQIEGYERHLEDYEAKFQLSLKVPLSKSSLLFEEDKLYFGFTIQSWWQIYSDGISKPFRETNYMPEIVYAIKTDWEPFNANTGVIFGAEHLSNGRSQLLSRSWNRLYTQFVVEKGSWVFSLKPWVRLQEDAKENPIASRGDDNPNIEDYVGNYEFSAGNNDGQFEYGFRLNHAIETGRGSVEVSFSFPLWGKFYGYASVFTGYGESLIDYNHKQTRFGLGIALNNLL</sequence>
<evidence type="ECO:0000256" key="15">
    <source>
        <dbReference type="ARBA" id="ARBA00023098"/>
    </source>
</evidence>
<feature type="active site" description="Proton acceptor" evidence="18">
    <location>
        <position position="207"/>
    </location>
</feature>
<comment type="similarity">
    <text evidence="3 20">Belongs to the phospholipase A1 family.</text>
</comment>
<dbReference type="STRING" id="519452.SAMN04488139_2352"/>
<feature type="binding site" description="in dimeric form" evidence="19">
    <location>
        <position position="259"/>
    </location>
    <ligand>
        <name>Ca(2+)</name>
        <dbReference type="ChEBI" id="CHEBI:29108"/>
        <label>1</label>
    </ligand>
</feature>
<reference evidence="22" key="1">
    <citation type="journal article" date="2018" name="Front. Microbiol.">
        <title>Genome-Based Analysis Reveals the Taxonomy and Diversity of the Family Idiomarinaceae.</title>
        <authorList>
            <person name="Liu Y."/>
            <person name="Lai Q."/>
            <person name="Shao Z."/>
        </authorList>
    </citation>
    <scope>NUCLEOTIDE SEQUENCE [LARGE SCALE GENOMIC DNA]</scope>
    <source>
        <strain evidence="22">908033</strain>
    </source>
</reference>
<dbReference type="EMBL" id="PIPU01000006">
    <property type="protein sequence ID" value="RUO46771.1"/>
    <property type="molecule type" value="Genomic_DNA"/>
</dbReference>
<dbReference type="PANTHER" id="PTHR40457">
    <property type="entry name" value="PHOSPHOLIPASE A1"/>
    <property type="match status" value="1"/>
</dbReference>
<dbReference type="CDD" id="cd00541">
    <property type="entry name" value="OMPLA"/>
    <property type="match status" value="1"/>
</dbReference>
<evidence type="ECO:0000256" key="11">
    <source>
        <dbReference type="ARBA" id="ARBA00022729"/>
    </source>
</evidence>
<keyword evidence="13 19" id="KW-0106">Calcium</keyword>
<feature type="active site" description="Nucleophile" evidence="18">
    <location>
        <position position="209"/>
    </location>
</feature>
<keyword evidence="22" id="KW-1185">Reference proteome</keyword>
<evidence type="ECO:0000256" key="8">
    <source>
        <dbReference type="ARBA" id="ARBA00022452"/>
    </source>
</evidence>
<evidence type="ECO:0000256" key="20">
    <source>
        <dbReference type="RuleBase" id="RU366027"/>
    </source>
</evidence>
<evidence type="ECO:0000256" key="7">
    <source>
        <dbReference type="ARBA" id="ARBA00021726"/>
    </source>
</evidence>
<dbReference type="OrthoDB" id="188433at2"/>
<keyword evidence="12 20" id="KW-0378">Hydrolase</keyword>
<evidence type="ECO:0000256" key="5">
    <source>
        <dbReference type="ARBA" id="ARBA00013179"/>
    </source>
</evidence>
<comment type="cofactor">
    <cofactor evidence="20">
        <name>Ca(2+)</name>
        <dbReference type="ChEBI" id="CHEBI:29108"/>
    </cofactor>
    <text evidence="20">Binds 1 Ca(2+) ion per monomer. In the dimeric form the Ca(2+) is bound by different amino acids with binding of each Ca(2+) shared with ligands coming from each monomer. The Ca(2+) ion may have a role in catalysis.</text>
</comment>
<evidence type="ECO:0000256" key="18">
    <source>
        <dbReference type="PIRSR" id="PIRSR603187-1"/>
    </source>
</evidence>
<keyword evidence="17 20" id="KW-0998">Cell outer membrane</keyword>
<evidence type="ECO:0000256" key="6">
    <source>
        <dbReference type="ARBA" id="ARBA00013278"/>
    </source>
</evidence>
<feature type="binding site" description="in dimeric form" evidence="19">
    <location>
        <position position="212"/>
    </location>
    <ligand>
        <name>Ca(2+)</name>
        <dbReference type="ChEBI" id="CHEBI:29108"/>
        <label>1</label>
    </ligand>
</feature>
<organism evidence="21 22">
    <name type="scientific">Pseudidiomarina donghaiensis</name>
    <dbReference type="NCBI Taxonomy" id="519452"/>
    <lineage>
        <taxon>Bacteria</taxon>
        <taxon>Pseudomonadati</taxon>
        <taxon>Pseudomonadota</taxon>
        <taxon>Gammaproteobacteria</taxon>
        <taxon>Alteromonadales</taxon>
        <taxon>Idiomarinaceae</taxon>
        <taxon>Pseudidiomarina</taxon>
    </lineage>
</organism>
<keyword evidence="8" id="KW-1134">Transmembrane beta strand</keyword>
<dbReference type="GO" id="GO:0016042">
    <property type="term" value="P:lipid catabolic process"/>
    <property type="evidence" value="ECO:0007669"/>
    <property type="project" value="UniProtKB-KW"/>
</dbReference>
<dbReference type="GO" id="GO:0004623">
    <property type="term" value="F:phospholipase A2 activity"/>
    <property type="evidence" value="ECO:0007669"/>
    <property type="project" value="UniProtKB-EC"/>
</dbReference>
<keyword evidence="16" id="KW-0472">Membrane</keyword>
<keyword evidence="11" id="KW-0732">Signal</keyword>
<comment type="function">
    <text evidence="20">Hydrolysis of phosphatidylcholine with phospholipase A2 (EC 3.1.1.4) and phospholipase A1 (EC 3.1.1.32) activities.</text>
</comment>
<evidence type="ECO:0000256" key="14">
    <source>
        <dbReference type="ARBA" id="ARBA00022963"/>
    </source>
</evidence>
<evidence type="ECO:0000256" key="17">
    <source>
        <dbReference type="ARBA" id="ARBA00023237"/>
    </source>
</evidence>
<dbReference type="Pfam" id="PF02253">
    <property type="entry name" value="PLA1"/>
    <property type="match status" value="1"/>
</dbReference>
<name>A0A432XDF8_9GAMM</name>
<dbReference type="AlphaFoldDB" id="A0A432XDF8"/>
<evidence type="ECO:0000256" key="2">
    <source>
        <dbReference type="ARBA" id="ARBA00001604"/>
    </source>
</evidence>
<keyword evidence="10 19" id="KW-0479">Metal-binding</keyword>
<evidence type="ECO:0000256" key="9">
    <source>
        <dbReference type="ARBA" id="ARBA00022692"/>
    </source>
</evidence>
<feature type="binding site" description="in dimeric form" evidence="19">
    <location>
        <position position="217"/>
    </location>
    <ligand>
        <name>Ca(2+)</name>
        <dbReference type="ChEBI" id="CHEBI:29108"/>
        <label>1</label>
    </ligand>
</feature>
<dbReference type="InterPro" id="IPR036541">
    <property type="entry name" value="PLipase_A1_sf"/>
</dbReference>
<evidence type="ECO:0000256" key="4">
    <source>
        <dbReference type="ARBA" id="ARBA00011702"/>
    </source>
</evidence>
<evidence type="ECO:0000256" key="16">
    <source>
        <dbReference type="ARBA" id="ARBA00023136"/>
    </source>
</evidence>
<accession>A0A432XDF8</accession>
<dbReference type="GO" id="GO:0009279">
    <property type="term" value="C:cell outer membrane"/>
    <property type="evidence" value="ECO:0007669"/>
    <property type="project" value="UniProtKB-SubCell"/>
</dbReference>
<proteinExistence type="inferred from homology"/>
<comment type="subunit">
    <text evidence="4 20">Homodimer; dimerization is reversible, and the dimeric form is the active one.</text>
</comment>
<dbReference type="SUPFAM" id="SSF56931">
    <property type="entry name" value="Outer membrane phospholipase A (OMPLA)"/>
    <property type="match status" value="1"/>
</dbReference>
<keyword evidence="15 20" id="KW-0443">Lipid metabolism</keyword>
<evidence type="ECO:0000313" key="22">
    <source>
        <dbReference type="Proteomes" id="UP000286985"/>
    </source>
</evidence>
<dbReference type="InterPro" id="IPR003187">
    <property type="entry name" value="PLipase_A1"/>
</dbReference>
<comment type="catalytic activity">
    <reaction evidence="2 20">
        <text>a 1,2-diacyl-sn-glycero-3-phosphocholine + H2O = a 1-acyl-sn-glycero-3-phosphocholine + a fatty acid + H(+)</text>
        <dbReference type="Rhea" id="RHEA:15801"/>
        <dbReference type="ChEBI" id="CHEBI:15377"/>
        <dbReference type="ChEBI" id="CHEBI:15378"/>
        <dbReference type="ChEBI" id="CHEBI:28868"/>
        <dbReference type="ChEBI" id="CHEBI:57643"/>
        <dbReference type="ChEBI" id="CHEBI:58168"/>
        <dbReference type="EC" id="3.1.1.4"/>
    </reaction>
</comment>
<dbReference type="EC" id="3.1.1.4" evidence="6 20"/>
<evidence type="ECO:0000256" key="3">
    <source>
        <dbReference type="ARBA" id="ARBA00010525"/>
    </source>
</evidence>
<dbReference type="PRINTS" id="PR01486">
    <property type="entry name" value="PHPHLIPASEA1"/>
</dbReference>
<keyword evidence="9" id="KW-0812">Transmembrane</keyword>
<protein>
    <recommendedName>
        <fullName evidence="7 20">Phospholipase A1</fullName>
        <ecNumber evidence="5 20">3.1.1.32</ecNumber>
        <ecNumber evidence="6 20">3.1.1.4</ecNumber>
    </recommendedName>
    <alternativeName>
        <fullName evidence="20">Phosphatidylcholine 1-acylhydrolase</fullName>
    </alternativeName>
</protein>
<comment type="caution">
    <text evidence="21">The sequence shown here is derived from an EMBL/GenBank/DDBJ whole genome shotgun (WGS) entry which is preliminary data.</text>
</comment>
<dbReference type="PANTHER" id="PTHR40457:SF1">
    <property type="entry name" value="PHOSPHOLIPASE A1"/>
    <property type="match status" value="1"/>
</dbReference>
<dbReference type="GO" id="GO:0005509">
    <property type="term" value="F:calcium ion binding"/>
    <property type="evidence" value="ECO:0007669"/>
    <property type="project" value="TreeGrafter"/>
</dbReference>
<keyword evidence="14 20" id="KW-0442">Lipid degradation</keyword>
<dbReference type="EC" id="3.1.1.32" evidence="5 20"/>
<gene>
    <name evidence="21" type="ORF">CWE24_11050</name>
</gene>
<evidence type="ECO:0000256" key="13">
    <source>
        <dbReference type="ARBA" id="ARBA00022837"/>
    </source>
</evidence>
<dbReference type="GO" id="GO:0008970">
    <property type="term" value="F:phospholipase A1 activity"/>
    <property type="evidence" value="ECO:0007669"/>
    <property type="project" value="UniProtKB-EC"/>
</dbReference>
<dbReference type="Proteomes" id="UP000286985">
    <property type="component" value="Unassembled WGS sequence"/>
</dbReference>
<evidence type="ECO:0000256" key="10">
    <source>
        <dbReference type="ARBA" id="ARBA00022723"/>
    </source>
</evidence>
<evidence type="ECO:0000256" key="12">
    <source>
        <dbReference type="ARBA" id="ARBA00022801"/>
    </source>
</evidence>